<dbReference type="PROSITE" id="PS00606">
    <property type="entry name" value="KS3_1"/>
    <property type="match status" value="1"/>
</dbReference>
<dbReference type="InterPro" id="IPR001227">
    <property type="entry name" value="Ac_transferase_dom_sf"/>
</dbReference>
<evidence type="ECO:0000313" key="11">
    <source>
        <dbReference type="Proteomes" id="UP000756132"/>
    </source>
</evidence>
<keyword evidence="11" id="KW-1185">Reference proteome</keyword>
<dbReference type="InterPro" id="IPR016039">
    <property type="entry name" value="Thiolase-like"/>
</dbReference>
<protein>
    <submittedName>
        <fullName evidence="10">Non-reducing polyketide synthase CTB1</fullName>
    </submittedName>
</protein>
<evidence type="ECO:0000256" key="1">
    <source>
        <dbReference type="ARBA" id="ARBA00022450"/>
    </source>
</evidence>
<feature type="region of interest" description="Disordered" evidence="6">
    <location>
        <begin position="1668"/>
        <end position="1694"/>
    </location>
</feature>
<feature type="domain" description="Carrier" evidence="7">
    <location>
        <begin position="1823"/>
        <end position="1901"/>
    </location>
</feature>
<feature type="compositionally biased region" description="Low complexity" evidence="6">
    <location>
        <begin position="1909"/>
        <end position="1925"/>
    </location>
</feature>
<feature type="non-terminal residue" evidence="10">
    <location>
        <position position="2239"/>
    </location>
</feature>
<feature type="active site" description="Proton donor; for dehydratase activity" evidence="5">
    <location>
        <position position="1559"/>
    </location>
</feature>
<dbReference type="PROSITE" id="PS52004">
    <property type="entry name" value="KS3_2"/>
    <property type="match status" value="1"/>
</dbReference>
<reference evidence="10" key="1">
    <citation type="submission" date="2021-12" db="EMBL/GenBank/DDBJ databases">
        <authorList>
            <person name="Zaccaron A."/>
            <person name="Stergiopoulos I."/>
        </authorList>
    </citation>
    <scope>NUCLEOTIDE SEQUENCE</scope>
    <source>
        <strain evidence="10">Race5_Kim</strain>
    </source>
</reference>
<dbReference type="Pfam" id="PF00550">
    <property type="entry name" value="PP-binding"/>
    <property type="match status" value="2"/>
</dbReference>
<dbReference type="InterPro" id="IPR032088">
    <property type="entry name" value="SAT"/>
</dbReference>
<dbReference type="SUPFAM" id="SSF47336">
    <property type="entry name" value="ACP-like"/>
    <property type="match status" value="2"/>
</dbReference>
<dbReference type="InterPro" id="IPR030918">
    <property type="entry name" value="PT_fungal_PKS"/>
</dbReference>
<dbReference type="SMART" id="SM00825">
    <property type="entry name" value="PKS_KS"/>
    <property type="match status" value="1"/>
</dbReference>
<dbReference type="Gene3D" id="3.40.366.10">
    <property type="entry name" value="Malonyl-Coenzyme A Acyl Carrier Protein, domain 2"/>
    <property type="match status" value="2"/>
</dbReference>
<dbReference type="KEGG" id="ffu:CLAFUR5_11407"/>
<dbReference type="InterPro" id="IPR042104">
    <property type="entry name" value="PKS_dehydratase_sf"/>
</dbReference>
<dbReference type="Gene3D" id="3.10.129.110">
    <property type="entry name" value="Polyketide synthase dehydratase"/>
    <property type="match status" value="1"/>
</dbReference>
<evidence type="ECO:0000259" key="8">
    <source>
        <dbReference type="PROSITE" id="PS52004"/>
    </source>
</evidence>
<dbReference type="SMART" id="SM00827">
    <property type="entry name" value="PKS_AT"/>
    <property type="match status" value="1"/>
</dbReference>
<dbReference type="InterPro" id="IPR036736">
    <property type="entry name" value="ACP-like_sf"/>
</dbReference>
<dbReference type="InterPro" id="IPR029058">
    <property type="entry name" value="AB_hydrolase_fold"/>
</dbReference>
<dbReference type="Pfam" id="PF00975">
    <property type="entry name" value="Thioesterase"/>
    <property type="match status" value="1"/>
</dbReference>
<dbReference type="PROSITE" id="PS50075">
    <property type="entry name" value="CARRIER"/>
    <property type="match status" value="2"/>
</dbReference>
<feature type="region of interest" description="N-terminal hotdog fold" evidence="5">
    <location>
        <begin position="1337"/>
        <end position="1470"/>
    </location>
</feature>
<dbReference type="OrthoDB" id="329835at2759"/>
<dbReference type="InterPro" id="IPR018201">
    <property type="entry name" value="Ketoacyl_synth_AS"/>
</dbReference>
<dbReference type="SUPFAM" id="SSF53474">
    <property type="entry name" value="alpha/beta-Hydrolases"/>
    <property type="match status" value="1"/>
</dbReference>
<feature type="domain" description="Carrier" evidence="7">
    <location>
        <begin position="1702"/>
        <end position="1779"/>
    </location>
</feature>
<dbReference type="Pfam" id="PF02801">
    <property type="entry name" value="Ketoacyl-synt_C"/>
    <property type="match status" value="1"/>
</dbReference>
<evidence type="ECO:0000256" key="2">
    <source>
        <dbReference type="ARBA" id="ARBA00022553"/>
    </source>
</evidence>
<dbReference type="Pfam" id="PF16073">
    <property type="entry name" value="SAT"/>
    <property type="match status" value="1"/>
</dbReference>
<dbReference type="PANTHER" id="PTHR43775">
    <property type="entry name" value="FATTY ACID SYNTHASE"/>
    <property type="match status" value="1"/>
</dbReference>
<proteinExistence type="predicted"/>
<dbReference type="NCBIfam" id="TIGR04532">
    <property type="entry name" value="PT_fungal_PKS"/>
    <property type="match status" value="1"/>
</dbReference>
<dbReference type="InterPro" id="IPR050091">
    <property type="entry name" value="PKS_NRPS_Biosynth_Enz"/>
</dbReference>
<dbReference type="Gene3D" id="3.40.47.10">
    <property type="match status" value="1"/>
</dbReference>
<dbReference type="InterPro" id="IPR049900">
    <property type="entry name" value="PKS_mFAS_DH"/>
</dbReference>
<feature type="domain" description="Ketosynthase family 3 (KS3)" evidence="8">
    <location>
        <begin position="416"/>
        <end position="851"/>
    </location>
</feature>
<dbReference type="SUPFAM" id="SSF55048">
    <property type="entry name" value="Probable ACP-binding domain of malonyl-CoA ACP transacylase"/>
    <property type="match status" value="1"/>
</dbReference>
<dbReference type="InterPro" id="IPR014031">
    <property type="entry name" value="Ketoacyl_synth_C"/>
</dbReference>
<dbReference type="GO" id="GO:0044550">
    <property type="term" value="P:secondary metabolite biosynthetic process"/>
    <property type="evidence" value="ECO:0007669"/>
    <property type="project" value="TreeGrafter"/>
</dbReference>
<keyword evidence="2" id="KW-0597">Phosphoprotein</keyword>
<gene>
    <name evidence="10" type="ORF">CLAFUR5_11407</name>
</gene>
<dbReference type="Pfam" id="PF00109">
    <property type="entry name" value="ketoacyl-synt"/>
    <property type="match status" value="1"/>
</dbReference>
<dbReference type="EMBL" id="CP090170">
    <property type="protein sequence ID" value="UJO20838.1"/>
    <property type="molecule type" value="Genomic_DNA"/>
</dbReference>
<evidence type="ECO:0000256" key="4">
    <source>
        <dbReference type="ARBA" id="ARBA00022737"/>
    </source>
</evidence>
<dbReference type="InterPro" id="IPR014030">
    <property type="entry name" value="Ketoacyl_synth_N"/>
</dbReference>
<dbReference type="RefSeq" id="XP_047765204.1">
    <property type="nucleotide sequence ID" value="XM_047910555.1"/>
</dbReference>
<dbReference type="GO" id="GO:0006633">
    <property type="term" value="P:fatty acid biosynthetic process"/>
    <property type="evidence" value="ECO:0007669"/>
    <property type="project" value="InterPro"/>
</dbReference>
<organism evidence="10 11">
    <name type="scientific">Passalora fulva</name>
    <name type="common">Tomato leaf mold</name>
    <name type="synonym">Cladosporium fulvum</name>
    <dbReference type="NCBI Taxonomy" id="5499"/>
    <lineage>
        <taxon>Eukaryota</taxon>
        <taxon>Fungi</taxon>
        <taxon>Dikarya</taxon>
        <taxon>Ascomycota</taxon>
        <taxon>Pezizomycotina</taxon>
        <taxon>Dothideomycetes</taxon>
        <taxon>Dothideomycetidae</taxon>
        <taxon>Mycosphaerellales</taxon>
        <taxon>Mycosphaerellaceae</taxon>
        <taxon>Fulvia</taxon>
    </lineage>
</organism>
<dbReference type="Pfam" id="PF00698">
    <property type="entry name" value="Acyl_transf_1"/>
    <property type="match status" value="1"/>
</dbReference>
<feature type="region of interest" description="C-terminal hotdog fold" evidence="5">
    <location>
        <begin position="1499"/>
        <end position="1647"/>
    </location>
</feature>
<feature type="region of interest" description="Disordered" evidence="6">
    <location>
        <begin position="1899"/>
        <end position="1935"/>
    </location>
</feature>
<dbReference type="InterPro" id="IPR016036">
    <property type="entry name" value="Malonyl_transacylase_ACP-bd"/>
</dbReference>
<evidence type="ECO:0000259" key="9">
    <source>
        <dbReference type="PROSITE" id="PS52019"/>
    </source>
</evidence>
<evidence type="ECO:0000256" key="5">
    <source>
        <dbReference type="PROSITE-ProRule" id="PRU01363"/>
    </source>
</evidence>
<keyword evidence="1" id="KW-0596">Phosphopantetheine</keyword>
<feature type="domain" description="PKS/mFAS DH" evidence="9">
    <location>
        <begin position="1337"/>
        <end position="1647"/>
    </location>
</feature>
<evidence type="ECO:0000313" key="10">
    <source>
        <dbReference type="EMBL" id="UJO20838.1"/>
    </source>
</evidence>
<evidence type="ECO:0000259" key="7">
    <source>
        <dbReference type="PROSITE" id="PS50075"/>
    </source>
</evidence>
<dbReference type="InterPro" id="IPR016035">
    <property type="entry name" value="Acyl_Trfase/lysoPLipase"/>
</dbReference>
<dbReference type="PROSITE" id="PS52019">
    <property type="entry name" value="PKS_MFAS_DH"/>
    <property type="match status" value="1"/>
</dbReference>
<feature type="compositionally biased region" description="Polar residues" evidence="6">
    <location>
        <begin position="1899"/>
        <end position="1908"/>
    </location>
</feature>
<sequence>PHERGTNHSPWATMTGNHALQVYVFGDQIFNVADLLQSLIQENEDTVVSDFIGRASNTLKYEVAQLSPEQQAACPRFGRLADLVPHYKNGTLNPALVQALVCTAHLGSFVRDHSSGGQAFPPPNESCVAGLCTGALSAPAVSCAWSVASLLPLALRTISVALHLGAIAWEVGARLSPGTEPVIGADGKGAVQKFPSWTAAIAGLSKDEVQEITARFSKDLELPAPAVPYVSAVVGPAHLSVTAPPHVLARFLAAVKSTANASTAPLRISAPYHAAHLYNDHDVAGVVEAGIHRVAIDEIRARIPIISASAPRQEGTYSAQNQKKGGASFSVALCQAAHDCLTRRIGVDKLAARIAAHVSACAAGDVDFCLTAVTGGERLSPTVRSLLSVPRIEDDVRPKRSILPRLPTGAHAPSAQTPIAILAASGRFPHAEDMAEYWGVLARGEDAHELVPPTRWNAAAHVSDDPKLKNGSGSGFGCWLHNAGLVDTTFFNMSPREAPQVEPKQRLALLTAAEALDCAGIVPNRTPSTEKTRVGVYFGSTANDWMETNSAQNIDAYFIPGGNRAFMAGRINYHFKFSGPSYTIDTACSSSFAALHMACNALWKGEIDTAIVGGSNILTNPDMHAGLDKGHFLSRTGPCKTFDDGADGYCRGEAVVTIILKRLPDARVDKDPIEACILGIATNHNAEAESITRPHVGAQKQLFERLLVETGVDANNISYVEMHGTGTQAGDAGETTSVVETLSPLSAQGVSTRPASRPLHIGAAKANIGHGGAAAGVTSLAKVLLMMKNNKIPPHIGIKTKINHKLPDLLPRNTYIAKSLTSWNRPTNGKRRVLLNNFSAAGGNTAMILEDAPLPHIVNDVDPRSHHAVTISAKTPESMLSNLRNMIQWMKAQQSSDQLLSRLSYTTTARRQHHRHRISVIGSQVSQIQIALEDHLARREAGEKSLPVPPKAPSFVFAFTGQGSPYAGMGAELYAHFTPFKADIHRYDKLCTQMELPSIRPLFEQKDAFDQATPTQLQLMHVCLQMALSKLWRSFGAEPTAVVGHSLGEYAALYTAGVLSQADVIHLVGKRAQLMEHHLAPGTHAMLVVKADEAHVLSTLHEELGRECEISCRNGPANVVIGGTTTQMKEAREALERRDVRCQYLDTPFAFHTSQVDPILKHFASLSAGAELKDPSIPVISATYGRVLHSRADFEEGYFVEHCRKSVNMVDALAYAKKEGLLDGNIIGLEIGPAPVVTRMVKEVAGPSMFTFASMQKGQDTWKLMSQSMSQLYMLGVNLDWSRYHDDFPQCQQILELPAYGWNLKNYWIQYVHDWSLRKGEPPLMVTAPALETSALHTVVKNTLSQDGEIVVDADLNREDLHPMVPGHKVYGVPLCTPSVYADIALTIGDYIMQANSLGTQATTAVEVADMTIQSALVANDAGIQQLLRTTVKFDAKSKDAKISFSSVNADGKIIAQHAHCRISFTDIQRRKSALQTQAAHAETQMAALYAQTNQATNTYRFSKAMIYKMVGQLADFDPKYRGLIAITMNNDRLEATGTVSFKGIANEGKWGVNPAYLDALSQLGGFVMNANEGVDLDKELFVNHGWGNMTMFSKLDATKTYHSYVQMKEGGDKLWTGDVYLFDEAISLVGIVAGVALQGVPKRLMSYIVSAANKKVSGVSTVVEPQPPKVQQKRVPATQAAAPVSKPAPAVKTATTGKPATASLTMFAEAMKIVSEEVGVGVESLTDDFDFLEAGLDSLLSLVICSRLRDQLNIELESSDFLTASNVGGLKQILQKFAPAEEKAQPTTIEAPIAQPAPVLVPSNVTTAEAPPQIADAVAQQPANESAWAGAVTILAEESGLAENEIQDHLVLNELGVDSILSLVITSRLRDELEIDLPERALFEDCETVGDLRRQITGSSAESNAGQTTSSGTSTPPSEGSSYPESRHESVSTSISTILDTASEDDFSIVEKGRRSSTKPSAALAPAWSMYLQGSSKRAVETLFLFPDGCGAATSYLSLPTIASSTAVVAFNSPCMKKPEILGEHTLDEVVQSYVAGVRSRQPKGPYKLGGWSAGGILAYAVARALLDAGEEVASMTLIDSPPPNRGLDRLPDRFFDHCTSVGIFGNEMQRSDGTSNIPDWLMPHFKASIELLHDYHAPALPADKIKDMKVTVIWAGDCAFDGVKYAKLPPATTDSDEDTEGMKFLSEKRTDSGPGEWQGLFPGVKINAATIEGEHHFSMMRDQGAQELIRHVRESLA</sequence>
<dbReference type="Gene3D" id="3.30.70.3290">
    <property type="match status" value="1"/>
</dbReference>
<keyword evidence="3" id="KW-0808">Transferase</keyword>
<dbReference type="Gene3D" id="3.40.50.1820">
    <property type="entry name" value="alpha/beta hydrolase"/>
    <property type="match status" value="1"/>
</dbReference>
<reference evidence="10" key="2">
    <citation type="journal article" date="2022" name="Microb. Genom.">
        <title>A chromosome-scale genome assembly of the tomato pathogen Cladosporium fulvum reveals a compartmentalized genome architecture and the presence of a dispensable chromosome.</title>
        <authorList>
            <person name="Zaccaron A.Z."/>
            <person name="Chen L.H."/>
            <person name="Samaras A."/>
            <person name="Stergiopoulos I."/>
        </authorList>
    </citation>
    <scope>NUCLEOTIDE SEQUENCE</scope>
    <source>
        <strain evidence="10">Race5_Kim</strain>
    </source>
</reference>
<dbReference type="Pfam" id="PF22621">
    <property type="entry name" value="CurL-like_PKS_C"/>
    <property type="match status" value="1"/>
</dbReference>
<name>A0A9Q8PE70_PASFU</name>
<dbReference type="GeneID" id="71991285"/>
<dbReference type="PANTHER" id="PTHR43775:SF40">
    <property type="entry name" value="NORSOLORINIC ACID SYNTHASE STCA"/>
    <property type="match status" value="1"/>
</dbReference>
<dbReference type="GO" id="GO:0004312">
    <property type="term" value="F:fatty acid synthase activity"/>
    <property type="evidence" value="ECO:0007669"/>
    <property type="project" value="TreeGrafter"/>
</dbReference>
<evidence type="ECO:0000256" key="6">
    <source>
        <dbReference type="SAM" id="MobiDB-lite"/>
    </source>
</evidence>
<dbReference type="SUPFAM" id="SSF52151">
    <property type="entry name" value="FabD/lysophospholipase-like"/>
    <property type="match status" value="1"/>
</dbReference>
<dbReference type="InterPro" id="IPR014043">
    <property type="entry name" value="Acyl_transferase_dom"/>
</dbReference>
<dbReference type="InterPro" id="IPR009081">
    <property type="entry name" value="PP-bd_ACP"/>
</dbReference>
<dbReference type="CDD" id="cd00833">
    <property type="entry name" value="PKS"/>
    <property type="match status" value="1"/>
</dbReference>
<feature type="compositionally biased region" description="Low complexity" evidence="6">
    <location>
        <begin position="1670"/>
        <end position="1694"/>
    </location>
</feature>
<dbReference type="InterPro" id="IPR020841">
    <property type="entry name" value="PKS_Beta-ketoAc_synthase_dom"/>
</dbReference>
<accession>A0A9Q8PE70</accession>
<dbReference type="GO" id="GO:0004315">
    <property type="term" value="F:3-oxoacyl-[acyl-carrier-protein] synthase activity"/>
    <property type="evidence" value="ECO:0007669"/>
    <property type="project" value="InterPro"/>
</dbReference>
<dbReference type="SUPFAM" id="SSF53901">
    <property type="entry name" value="Thiolase-like"/>
    <property type="match status" value="1"/>
</dbReference>
<keyword evidence="4" id="KW-0677">Repeat</keyword>
<dbReference type="Gene3D" id="1.10.1200.10">
    <property type="entry name" value="ACP-like"/>
    <property type="match status" value="2"/>
</dbReference>
<feature type="active site" description="Proton acceptor; for dehydratase activity" evidence="5">
    <location>
        <position position="1368"/>
    </location>
</feature>
<evidence type="ECO:0000256" key="3">
    <source>
        <dbReference type="ARBA" id="ARBA00022679"/>
    </source>
</evidence>
<dbReference type="InterPro" id="IPR001031">
    <property type="entry name" value="Thioesterase"/>
</dbReference>
<dbReference type="Proteomes" id="UP000756132">
    <property type="component" value="Chromosome 8"/>
</dbReference>